<evidence type="ECO:0000313" key="2">
    <source>
        <dbReference type="EMBL" id="MBU9762558.1"/>
    </source>
</evidence>
<dbReference type="RefSeq" id="WP_217154540.1">
    <property type="nucleotide sequence ID" value="NZ_VOMB01000002.1"/>
</dbReference>
<gene>
    <name evidence="2" type="ORF">FR943_01655</name>
</gene>
<organism evidence="2 3">
    <name type="scientific">[Mycobacterium] fortunisiensis</name>
    <dbReference type="NCBI Taxonomy" id="2600579"/>
    <lineage>
        <taxon>Bacteria</taxon>
        <taxon>Bacillati</taxon>
        <taxon>Actinomycetota</taxon>
        <taxon>Actinomycetes</taxon>
        <taxon>Mycobacteriales</taxon>
        <taxon>Mycobacteriaceae</taxon>
        <taxon>Mycolicibacterium</taxon>
    </lineage>
</organism>
<evidence type="ECO:0000256" key="1">
    <source>
        <dbReference type="SAM" id="SignalP"/>
    </source>
</evidence>
<comment type="caution">
    <text evidence="2">The sequence shown here is derived from an EMBL/GenBank/DDBJ whole genome shotgun (WGS) entry which is preliminary data.</text>
</comment>
<feature type="signal peptide" evidence="1">
    <location>
        <begin position="1"/>
        <end position="36"/>
    </location>
</feature>
<feature type="chain" id="PRO_5045324593" evidence="1">
    <location>
        <begin position="37"/>
        <end position="212"/>
    </location>
</feature>
<dbReference type="Proteomes" id="UP000812982">
    <property type="component" value="Unassembled WGS sequence"/>
</dbReference>
<protein>
    <submittedName>
        <fullName evidence="2">Uncharacterized protein</fullName>
    </submittedName>
</protein>
<reference evidence="2 3" key="1">
    <citation type="journal article" date="2021" name="Sci. Rep.">
        <title>Phenotypic and genomic hallmarks of a novel, potentially pathogenic rapidly growing Mycobacterium species related to the Mycobacterium fortuitum complex.</title>
        <authorList>
            <person name="Gharbi R."/>
            <person name="Khanna V."/>
            <person name="Frigui W."/>
            <person name="Mhenni B."/>
            <person name="Brosch R."/>
            <person name="Mardassi H."/>
        </authorList>
    </citation>
    <scope>NUCLEOTIDE SEQUENCE [LARGE SCALE GENOMIC DNA]</scope>
    <source>
        <strain evidence="2 3">TNTM28</strain>
    </source>
</reference>
<dbReference type="EMBL" id="VOMB01000002">
    <property type="protein sequence ID" value="MBU9762558.1"/>
    <property type="molecule type" value="Genomic_DNA"/>
</dbReference>
<evidence type="ECO:0000313" key="3">
    <source>
        <dbReference type="Proteomes" id="UP000812982"/>
    </source>
</evidence>
<accession>A0ABS6KG49</accession>
<dbReference type="PROSITE" id="PS51318">
    <property type="entry name" value="TAT"/>
    <property type="match status" value="1"/>
</dbReference>
<keyword evidence="1" id="KW-0732">Signal</keyword>
<name>A0ABS6KG49_9MYCO</name>
<sequence length="212" mass="22028">MTNHNGSAFSRRTFIRGAALTVPVVGAAALAPVAFAAPQECGDPSGKIGNCAAQLPQEFTSTSFSTTAIAGGTNYSILFSTNIRRGPLIPSGTTGYRIRSVSVSGTKLDGTPFYLTPGIGEVGPRLLNALSASSLGFALDVPWDANQLVRSFLYTYDVEFLIGLTVNQTCRYTTTMTLADNGMTLGGVGSVNFSTPTLAECEAAPPAPPPQP</sequence>
<dbReference type="InterPro" id="IPR006311">
    <property type="entry name" value="TAT_signal"/>
</dbReference>
<proteinExistence type="predicted"/>
<keyword evidence="3" id="KW-1185">Reference proteome</keyword>